<dbReference type="InterPro" id="IPR002347">
    <property type="entry name" value="SDR_fam"/>
</dbReference>
<dbReference type="GO" id="GO:0048038">
    <property type="term" value="F:quinone binding"/>
    <property type="evidence" value="ECO:0007669"/>
    <property type="project" value="TreeGrafter"/>
</dbReference>
<evidence type="ECO:0000256" key="2">
    <source>
        <dbReference type="ARBA" id="ARBA00023002"/>
    </source>
</evidence>
<dbReference type="AlphaFoldDB" id="A0A316FDU9"/>
<name>A0A316FDU9_9ACTN</name>
<evidence type="ECO:0000313" key="4">
    <source>
        <dbReference type="EMBL" id="PWK45220.1"/>
    </source>
</evidence>
<dbReference type="PRINTS" id="PR00080">
    <property type="entry name" value="SDRFAMILY"/>
</dbReference>
<proteinExistence type="inferred from homology"/>
<dbReference type="InterPro" id="IPR020904">
    <property type="entry name" value="Sc_DH/Rdtase_CS"/>
</dbReference>
<dbReference type="Gene3D" id="3.40.50.720">
    <property type="entry name" value="NAD(P)-binding Rossmann-like Domain"/>
    <property type="match status" value="1"/>
</dbReference>
<comment type="similarity">
    <text evidence="1">Belongs to the short-chain dehydrogenases/reductases (SDR) family.</text>
</comment>
<keyword evidence="2" id="KW-0560">Oxidoreductase</keyword>
<dbReference type="Pfam" id="PF13561">
    <property type="entry name" value="adh_short_C2"/>
    <property type="match status" value="1"/>
</dbReference>
<dbReference type="PANTHER" id="PTHR42760">
    <property type="entry name" value="SHORT-CHAIN DEHYDROGENASES/REDUCTASES FAMILY MEMBER"/>
    <property type="match status" value="1"/>
</dbReference>
<dbReference type="PRINTS" id="PR00081">
    <property type="entry name" value="GDHRDH"/>
</dbReference>
<accession>A0A316FDU9</accession>
<dbReference type="CDD" id="cd05233">
    <property type="entry name" value="SDR_c"/>
    <property type="match status" value="1"/>
</dbReference>
<protein>
    <submittedName>
        <fullName evidence="4">3-oxoacyl-[acyl-carrier protein] reductase</fullName>
    </submittedName>
</protein>
<dbReference type="EMBL" id="QGGR01000011">
    <property type="protein sequence ID" value="PWK45220.1"/>
    <property type="molecule type" value="Genomic_DNA"/>
</dbReference>
<evidence type="ECO:0000259" key="3">
    <source>
        <dbReference type="SMART" id="SM00822"/>
    </source>
</evidence>
<dbReference type="PROSITE" id="PS00061">
    <property type="entry name" value="ADH_SHORT"/>
    <property type="match status" value="1"/>
</dbReference>
<dbReference type="RefSeq" id="WP_158319350.1">
    <property type="nucleotide sequence ID" value="NZ_BONA01000061.1"/>
</dbReference>
<evidence type="ECO:0000313" key="5">
    <source>
        <dbReference type="Proteomes" id="UP000245697"/>
    </source>
</evidence>
<dbReference type="SUPFAM" id="SSF51735">
    <property type="entry name" value="NAD(P)-binding Rossmann-fold domains"/>
    <property type="match status" value="1"/>
</dbReference>
<dbReference type="PANTHER" id="PTHR42760:SF133">
    <property type="entry name" value="3-OXOACYL-[ACYL-CARRIER-PROTEIN] REDUCTASE"/>
    <property type="match status" value="1"/>
</dbReference>
<evidence type="ECO:0000256" key="1">
    <source>
        <dbReference type="ARBA" id="ARBA00006484"/>
    </source>
</evidence>
<dbReference type="GO" id="GO:0016616">
    <property type="term" value="F:oxidoreductase activity, acting on the CH-OH group of donors, NAD or NADP as acceptor"/>
    <property type="evidence" value="ECO:0007669"/>
    <property type="project" value="TreeGrafter"/>
</dbReference>
<dbReference type="Proteomes" id="UP000245697">
    <property type="component" value="Unassembled WGS sequence"/>
</dbReference>
<gene>
    <name evidence="4" type="ORF">BC793_111194</name>
</gene>
<dbReference type="OrthoDB" id="5173603at2"/>
<dbReference type="GO" id="GO:0006633">
    <property type="term" value="P:fatty acid biosynthetic process"/>
    <property type="evidence" value="ECO:0007669"/>
    <property type="project" value="TreeGrafter"/>
</dbReference>
<keyword evidence="5" id="KW-1185">Reference proteome</keyword>
<reference evidence="4 5" key="1">
    <citation type="submission" date="2018-05" db="EMBL/GenBank/DDBJ databases">
        <title>Genomic Encyclopedia of Archaeal and Bacterial Type Strains, Phase II (KMG-II): from individual species to whole genera.</title>
        <authorList>
            <person name="Goeker M."/>
        </authorList>
    </citation>
    <scope>NUCLEOTIDE SEQUENCE [LARGE SCALE GENOMIC DNA]</scope>
    <source>
        <strain evidence="4 5">DSM 45184</strain>
    </source>
</reference>
<dbReference type="InterPro" id="IPR057326">
    <property type="entry name" value="KR_dom"/>
</dbReference>
<organism evidence="4 5">
    <name type="scientific">Actinoplanes xinjiangensis</name>
    <dbReference type="NCBI Taxonomy" id="512350"/>
    <lineage>
        <taxon>Bacteria</taxon>
        <taxon>Bacillati</taxon>
        <taxon>Actinomycetota</taxon>
        <taxon>Actinomycetes</taxon>
        <taxon>Micromonosporales</taxon>
        <taxon>Micromonosporaceae</taxon>
        <taxon>Actinoplanes</taxon>
    </lineage>
</organism>
<comment type="caution">
    <text evidence="4">The sequence shown here is derived from an EMBL/GenBank/DDBJ whole genome shotgun (WGS) entry which is preliminary data.</text>
</comment>
<dbReference type="SMART" id="SM00822">
    <property type="entry name" value="PKS_KR"/>
    <property type="match status" value="1"/>
</dbReference>
<sequence length="246" mass="24728">MRAVVVGAGGIGGAVVRALLEQGHEVVVGCHTGKEAVAGLPVETLPVDVEDPASCADFVATAWRGGRFTAVVNCFGSVDGVPLLRSEPGQLDRTVGLNLTGVVNVCRASAFRLMKAGGGAIVSVGSAAAQMGVPGLSAYAAAKAGVAAFSRSLAAELAPYRVTCNTVSPGFVDSGPTAQRPAEWREAVTRHIPAGRLGTPEEVAALVAFLVSPAAAYVTGQEFVVDGGWTLGTAALGRDLAGVPHG</sequence>
<dbReference type="FunFam" id="3.40.50.720:FF:000084">
    <property type="entry name" value="Short-chain dehydrogenase reductase"/>
    <property type="match status" value="1"/>
</dbReference>
<dbReference type="InterPro" id="IPR036291">
    <property type="entry name" value="NAD(P)-bd_dom_sf"/>
</dbReference>
<feature type="domain" description="Ketoreductase" evidence="3">
    <location>
        <begin position="3"/>
        <end position="187"/>
    </location>
</feature>